<name>A0A5P3MQ45_NEIAN</name>
<dbReference type="AlphaFoldDB" id="A0A5P3MQ45"/>
<keyword evidence="2" id="KW-1185">Reference proteome</keyword>
<evidence type="ECO:0000313" key="1">
    <source>
        <dbReference type="EMBL" id="QEY23686.1"/>
    </source>
</evidence>
<sequence>MKMDCRWEVWCGQVVQFFPIWFDTAWRVLLHNLLRSCRIGIETTVTVLQTAFPAWKEVMVCKVLAGNKGCASALRFSVLQTA</sequence>
<proteinExistence type="predicted"/>
<protein>
    <submittedName>
        <fullName evidence="1">Uncharacterized protein</fullName>
    </submittedName>
</protein>
<dbReference type="Proteomes" id="UP000325536">
    <property type="component" value="Chromosome"/>
</dbReference>
<gene>
    <name evidence="1" type="ORF">D0T90_03515</name>
</gene>
<accession>A0A5P3MQ45</accession>
<dbReference type="KEGG" id="naq:D0T90_03515"/>
<evidence type="ECO:0000313" key="2">
    <source>
        <dbReference type="Proteomes" id="UP000325536"/>
    </source>
</evidence>
<reference evidence="1 2" key="1">
    <citation type="submission" date="2018-08" db="EMBL/GenBank/DDBJ databases">
        <title>Neisseria animalis ATCC 49930 complete genome.</title>
        <authorList>
            <person name="Veseli I.A."/>
            <person name="Mascarenhas dos Santos A.C."/>
            <person name="Buttler R."/>
            <person name="Pombert J.-F."/>
        </authorList>
    </citation>
    <scope>NUCLEOTIDE SEQUENCE [LARGE SCALE GENOMIC DNA]</scope>
    <source>
        <strain evidence="1 2">ATCC 49930</strain>
    </source>
</reference>
<dbReference type="EMBL" id="CP031699">
    <property type="protein sequence ID" value="QEY23686.1"/>
    <property type="molecule type" value="Genomic_DNA"/>
</dbReference>
<organism evidence="1 2">
    <name type="scientific">Neisseria animalis</name>
    <dbReference type="NCBI Taxonomy" id="492"/>
    <lineage>
        <taxon>Bacteria</taxon>
        <taxon>Pseudomonadati</taxon>
        <taxon>Pseudomonadota</taxon>
        <taxon>Betaproteobacteria</taxon>
        <taxon>Neisseriales</taxon>
        <taxon>Neisseriaceae</taxon>
        <taxon>Neisseria</taxon>
    </lineage>
</organism>